<reference evidence="1" key="1">
    <citation type="submission" date="2023-05" db="EMBL/GenBank/DDBJ databases">
        <title>Nepenthes gracilis genome sequencing.</title>
        <authorList>
            <person name="Fukushima K."/>
        </authorList>
    </citation>
    <scope>NUCLEOTIDE SEQUENCE</scope>
    <source>
        <strain evidence="1">SING2019-196</strain>
    </source>
</reference>
<keyword evidence="2" id="KW-1185">Reference proteome</keyword>
<organism evidence="1 2">
    <name type="scientific">Nepenthes gracilis</name>
    <name type="common">Slender pitcher plant</name>
    <dbReference type="NCBI Taxonomy" id="150966"/>
    <lineage>
        <taxon>Eukaryota</taxon>
        <taxon>Viridiplantae</taxon>
        <taxon>Streptophyta</taxon>
        <taxon>Embryophyta</taxon>
        <taxon>Tracheophyta</taxon>
        <taxon>Spermatophyta</taxon>
        <taxon>Magnoliopsida</taxon>
        <taxon>eudicotyledons</taxon>
        <taxon>Gunneridae</taxon>
        <taxon>Pentapetalae</taxon>
        <taxon>Caryophyllales</taxon>
        <taxon>Nepenthaceae</taxon>
        <taxon>Nepenthes</taxon>
    </lineage>
</organism>
<name>A0AAD3XRC9_NEPGR</name>
<protein>
    <submittedName>
        <fullName evidence="1">Uncharacterized protein</fullName>
    </submittedName>
</protein>
<gene>
    <name evidence="1" type="ORF">Nepgr_016478</name>
</gene>
<evidence type="ECO:0000313" key="1">
    <source>
        <dbReference type="EMBL" id="GMH14637.1"/>
    </source>
</evidence>
<evidence type="ECO:0000313" key="2">
    <source>
        <dbReference type="Proteomes" id="UP001279734"/>
    </source>
</evidence>
<sequence length="126" mass="13972">MLDSRCYALLILDSTVVPAMLQLHQSKDYATSVSYFHCYFWNGGFSAIKECELPRMLPGDSLVLLKHVAARLDCCCGAFMTCTVACSWTRSFDQAEDAAGILFEEFSAAGYEVNELLPLLLQRLGS</sequence>
<comment type="caution">
    <text evidence="1">The sequence shown here is derived from an EMBL/GenBank/DDBJ whole genome shotgun (WGS) entry which is preliminary data.</text>
</comment>
<dbReference type="EMBL" id="BSYO01000014">
    <property type="protein sequence ID" value="GMH14637.1"/>
    <property type="molecule type" value="Genomic_DNA"/>
</dbReference>
<dbReference type="Proteomes" id="UP001279734">
    <property type="component" value="Unassembled WGS sequence"/>
</dbReference>
<dbReference type="AlphaFoldDB" id="A0AAD3XRC9"/>
<proteinExistence type="predicted"/>
<accession>A0AAD3XRC9</accession>